<name>A0ABU6XBK2_9FABA</name>
<evidence type="ECO:0000259" key="2">
    <source>
        <dbReference type="Pfam" id="PF26130"/>
    </source>
</evidence>
<comment type="caution">
    <text evidence="3">The sequence shown here is derived from an EMBL/GenBank/DDBJ whole genome shotgun (WGS) entry which is preliminary data.</text>
</comment>
<feature type="compositionally biased region" description="Acidic residues" evidence="1">
    <location>
        <begin position="93"/>
        <end position="105"/>
    </location>
</feature>
<dbReference type="Pfam" id="PF26130">
    <property type="entry name" value="PB1-like"/>
    <property type="match status" value="1"/>
</dbReference>
<proteinExistence type="predicted"/>
<evidence type="ECO:0000313" key="4">
    <source>
        <dbReference type="Proteomes" id="UP001341840"/>
    </source>
</evidence>
<feature type="compositionally biased region" description="Basic and acidic residues" evidence="1">
    <location>
        <begin position="106"/>
        <end position="124"/>
    </location>
</feature>
<dbReference type="InterPro" id="IPR058594">
    <property type="entry name" value="PB1-like_dom_pln"/>
</dbReference>
<gene>
    <name evidence="3" type="ORF">PIB30_036679</name>
</gene>
<feature type="domain" description="PB1-like" evidence="2">
    <location>
        <begin position="38"/>
        <end position="74"/>
    </location>
</feature>
<feature type="compositionally biased region" description="Polar residues" evidence="1">
    <location>
        <begin position="129"/>
        <end position="141"/>
    </location>
</feature>
<evidence type="ECO:0000313" key="3">
    <source>
        <dbReference type="EMBL" id="MED6195307.1"/>
    </source>
</evidence>
<dbReference type="Proteomes" id="UP001341840">
    <property type="component" value="Unassembled WGS sequence"/>
</dbReference>
<protein>
    <recommendedName>
        <fullName evidence="2">PB1-like domain-containing protein</fullName>
    </recommendedName>
</protein>
<sequence length="162" mass="18016">MANVMTLIFHHMDMLERSPNGGLHYSGGLASEKRLEPWFDLARGLRLVRTDDDVVNMCESALMNERKAHLYFEHPVIANPDVIEPVEVEDDTEVEYGGGDDVDVEQEPKNLEEKEVGDENHEKLVVASEVQSAPRQASPAQTHEVPIIEDNNAVAAKGDDAQ</sequence>
<reference evidence="3 4" key="1">
    <citation type="journal article" date="2023" name="Plants (Basel)">
        <title>Bridging the Gap: Combining Genomics and Transcriptomics Approaches to Understand Stylosanthes scabra, an Orphan Legume from the Brazilian Caatinga.</title>
        <authorList>
            <person name="Ferreira-Neto J.R.C."/>
            <person name="da Silva M.D."/>
            <person name="Binneck E."/>
            <person name="de Melo N.F."/>
            <person name="da Silva R.H."/>
            <person name="de Melo A.L.T.M."/>
            <person name="Pandolfi V."/>
            <person name="Bustamante F.O."/>
            <person name="Brasileiro-Vidal A.C."/>
            <person name="Benko-Iseppon A.M."/>
        </authorList>
    </citation>
    <scope>NUCLEOTIDE SEQUENCE [LARGE SCALE GENOMIC DNA]</scope>
    <source>
        <tissue evidence="3">Leaves</tissue>
    </source>
</reference>
<organism evidence="3 4">
    <name type="scientific">Stylosanthes scabra</name>
    <dbReference type="NCBI Taxonomy" id="79078"/>
    <lineage>
        <taxon>Eukaryota</taxon>
        <taxon>Viridiplantae</taxon>
        <taxon>Streptophyta</taxon>
        <taxon>Embryophyta</taxon>
        <taxon>Tracheophyta</taxon>
        <taxon>Spermatophyta</taxon>
        <taxon>Magnoliopsida</taxon>
        <taxon>eudicotyledons</taxon>
        <taxon>Gunneridae</taxon>
        <taxon>Pentapetalae</taxon>
        <taxon>rosids</taxon>
        <taxon>fabids</taxon>
        <taxon>Fabales</taxon>
        <taxon>Fabaceae</taxon>
        <taxon>Papilionoideae</taxon>
        <taxon>50 kb inversion clade</taxon>
        <taxon>dalbergioids sensu lato</taxon>
        <taxon>Dalbergieae</taxon>
        <taxon>Pterocarpus clade</taxon>
        <taxon>Stylosanthes</taxon>
    </lineage>
</organism>
<dbReference type="EMBL" id="JASCZI010211629">
    <property type="protein sequence ID" value="MED6195307.1"/>
    <property type="molecule type" value="Genomic_DNA"/>
</dbReference>
<feature type="region of interest" description="Disordered" evidence="1">
    <location>
        <begin position="93"/>
        <end position="162"/>
    </location>
</feature>
<evidence type="ECO:0000256" key="1">
    <source>
        <dbReference type="SAM" id="MobiDB-lite"/>
    </source>
</evidence>
<keyword evidence="4" id="KW-1185">Reference proteome</keyword>
<accession>A0ABU6XBK2</accession>